<dbReference type="Ensembl" id="ENSFHET00000021420.1">
    <property type="protein sequence ID" value="ENSFHEP00000030152.1"/>
    <property type="gene ID" value="ENSFHEG00000015309.1"/>
</dbReference>
<keyword evidence="5" id="KW-0009">Actin-binding</keyword>
<feature type="domain" description="PH" evidence="9">
    <location>
        <begin position="28"/>
        <end position="124"/>
    </location>
</feature>
<dbReference type="PANTHER" id="PTHR17271:SF1">
    <property type="entry name" value="PROTEIN OUTSPREAD"/>
    <property type="match status" value="1"/>
</dbReference>
<dbReference type="SUPFAM" id="SSF50729">
    <property type="entry name" value="PH domain-like"/>
    <property type="match status" value="1"/>
</dbReference>
<evidence type="ECO:0000256" key="1">
    <source>
        <dbReference type="ARBA" id="ARBA00004245"/>
    </source>
</evidence>
<evidence type="ECO:0000256" key="3">
    <source>
        <dbReference type="ARBA" id="ARBA00022553"/>
    </source>
</evidence>
<reference evidence="10" key="2">
    <citation type="submission" date="2025-09" db="UniProtKB">
        <authorList>
            <consortium name="Ensembl"/>
        </authorList>
    </citation>
    <scope>IDENTIFICATION</scope>
</reference>
<dbReference type="InterPro" id="IPR001849">
    <property type="entry name" value="PH_domain"/>
</dbReference>
<evidence type="ECO:0000256" key="6">
    <source>
        <dbReference type="ARBA" id="ARBA00023212"/>
    </source>
</evidence>
<dbReference type="Gene3D" id="2.30.29.30">
    <property type="entry name" value="Pleckstrin-homology domain (PH domain)/Phosphotyrosine-binding domain (PTB)"/>
    <property type="match status" value="1"/>
</dbReference>
<dbReference type="PANTHER" id="PTHR17271">
    <property type="entry name" value="PLECKSTRIN HOMOLOGY PH DOMAIN-CONTAINING PROTEIN"/>
    <property type="match status" value="1"/>
</dbReference>
<dbReference type="AlphaFoldDB" id="A0A3Q2QT58"/>
<reference evidence="10" key="1">
    <citation type="submission" date="2025-08" db="UniProtKB">
        <authorList>
            <consortium name="Ensembl"/>
        </authorList>
    </citation>
    <scope>IDENTIFICATION</scope>
</reference>
<feature type="coiled-coil region" evidence="7">
    <location>
        <begin position="159"/>
        <end position="200"/>
    </location>
</feature>
<feature type="compositionally biased region" description="Basic and acidic residues" evidence="8">
    <location>
        <begin position="139"/>
        <end position="149"/>
    </location>
</feature>
<feature type="region of interest" description="Disordered" evidence="8">
    <location>
        <begin position="299"/>
        <end position="333"/>
    </location>
</feature>
<dbReference type="SMART" id="SM00233">
    <property type="entry name" value="PH"/>
    <property type="match status" value="1"/>
</dbReference>
<keyword evidence="4 7" id="KW-0175">Coiled coil</keyword>
<evidence type="ECO:0000313" key="11">
    <source>
        <dbReference type="Proteomes" id="UP000265000"/>
    </source>
</evidence>
<accession>A0A3Q2QT58</accession>
<sequence length="571" mass="65885">MLSLHVVLFSRLHFCLRSFYSSLQPDLLNFKKGWMMKLDEDEEWKKYWFVLSTASLRYYKDSLAEESSDLEGEIDLTKCYSVTEYQVQRNYGFQIHTQKAVHTLSAMTAGIRRNWIQALMKNVRPAEAPDVNRLSVVQKEPEGRNDSSENHAAADPSAMQRLSGEVEQLASQNRALNQRNQEMVNQLTEADREIERLKAELGSRYGEPRHPAEAERRGKATLEDVERRLGLRSQELLEAQAQISSLEESLRETEALLQLKDEKGGSEDERKAELLQRLDATEARLTELQRTCRQLEQQNAELKETRERSLQREADVRRPAEEKATGRVPAEEKVQQAIEGATCERGLVAVEDCHLRVVEELQRLHQQEVERLLVERERLLEEESAATATAIEAIKNAHRAELQREVQRRSRSENFKGNAQLEEIHRQEELASFQRELDVLSQQFSLKCLENGHLVQALDAERKALCQCQQENQDLRSRNQVRLLFISPVLHDLFLTITLRVKESEVQCLKQEVASLKEELQAAVKDKRNVTKKYKDVHTELSIIRAKAEQEAEALRENLRLAHQALEESSP</sequence>
<keyword evidence="2" id="KW-0963">Cytoplasm</keyword>
<dbReference type="STRING" id="8078.ENSFHEP00000030152"/>
<evidence type="ECO:0000256" key="2">
    <source>
        <dbReference type="ARBA" id="ARBA00022490"/>
    </source>
</evidence>
<name>A0A3Q2QT58_FUNHE</name>
<dbReference type="Proteomes" id="UP000265000">
    <property type="component" value="Unplaced"/>
</dbReference>
<dbReference type="Pfam" id="PF00169">
    <property type="entry name" value="PH"/>
    <property type="match status" value="1"/>
</dbReference>
<keyword evidence="11" id="KW-1185">Reference proteome</keyword>
<comment type="subcellular location">
    <subcellularLocation>
        <location evidence="1">Cytoplasm</location>
        <location evidence="1">Cytoskeleton</location>
    </subcellularLocation>
</comment>
<evidence type="ECO:0000256" key="8">
    <source>
        <dbReference type="SAM" id="MobiDB-lite"/>
    </source>
</evidence>
<dbReference type="GO" id="GO:0051015">
    <property type="term" value="F:actin filament binding"/>
    <property type="evidence" value="ECO:0007669"/>
    <property type="project" value="TreeGrafter"/>
</dbReference>
<organism evidence="10 11">
    <name type="scientific">Fundulus heteroclitus</name>
    <name type="common">Killifish</name>
    <name type="synonym">Mummichog</name>
    <dbReference type="NCBI Taxonomy" id="8078"/>
    <lineage>
        <taxon>Eukaryota</taxon>
        <taxon>Metazoa</taxon>
        <taxon>Chordata</taxon>
        <taxon>Craniata</taxon>
        <taxon>Vertebrata</taxon>
        <taxon>Euteleostomi</taxon>
        <taxon>Actinopterygii</taxon>
        <taxon>Neopterygii</taxon>
        <taxon>Teleostei</taxon>
        <taxon>Neoteleostei</taxon>
        <taxon>Acanthomorphata</taxon>
        <taxon>Ovalentaria</taxon>
        <taxon>Atherinomorphae</taxon>
        <taxon>Cyprinodontiformes</taxon>
        <taxon>Fundulidae</taxon>
        <taxon>Fundulus</taxon>
    </lineage>
</organism>
<dbReference type="GO" id="GO:0015629">
    <property type="term" value="C:actin cytoskeleton"/>
    <property type="evidence" value="ECO:0007669"/>
    <property type="project" value="TreeGrafter"/>
</dbReference>
<dbReference type="InterPro" id="IPR011993">
    <property type="entry name" value="PH-like_dom_sf"/>
</dbReference>
<feature type="region of interest" description="Disordered" evidence="8">
    <location>
        <begin position="131"/>
        <end position="159"/>
    </location>
</feature>
<dbReference type="PROSITE" id="PS50003">
    <property type="entry name" value="PH_DOMAIN"/>
    <property type="match status" value="1"/>
</dbReference>
<dbReference type="InterPro" id="IPR052223">
    <property type="entry name" value="Actin_Cytoskeleton_Reg"/>
</dbReference>
<feature type="compositionally biased region" description="Basic and acidic residues" evidence="8">
    <location>
        <begin position="301"/>
        <end position="333"/>
    </location>
</feature>
<feature type="coiled-coil region" evidence="7">
    <location>
        <begin position="499"/>
        <end position="569"/>
    </location>
</feature>
<dbReference type="FunFam" id="2.30.29.30:FF:000133">
    <property type="entry name" value="myosin phosphatase Rho-interacting protein isoform X1"/>
    <property type="match status" value="1"/>
</dbReference>
<evidence type="ECO:0000256" key="4">
    <source>
        <dbReference type="ARBA" id="ARBA00023054"/>
    </source>
</evidence>
<proteinExistence type="predicted"/>
<dbReference type="InterPro" id="IPR039597">
    <property type="entry name" value="M-RIP_PH"/>
</dbReference>
<keyword evidence="3" id="KW-0597">Phosphoprotein</keyword>
<protein>
    <recommendedName>
        <fullName evidence="9">PH domain-containing protein</fullName>
    </recommendedName>
</protein>
<keyword evidence="6" id="KW-0206">Cytoskeleton</keyword>
<evidence type="ECO:0000313" key="10">
    <source>
        <dbReference type="Ensembl" id="ENSFHEP00000030152.1"/>
    </source>
</evidence>
<evidence type="ECO:0000256" key="7">
    <source>
        <dbReference type="SAM" id="Coils"/>
    </source>
</evidence>
<evidence type="ECO:0000259" key="9">
    <source>
        <dbReference type="PROSITE" id="PS50003"/>
    </source>
</evidence>
<dbReference type="CDD" id="cd13275">
    <property type="entry name" value="PH_M-RIP"/>
    <property type="match status" value="1"/>
</dbReference>
<dbReference type="GeneTree" id="ENSGT00940000157340"/>
<evidence type="ECO:0000256" key="5">
    <source>
        <dbReference type="ARBA" id="ARBA00023203"/>
    </source>
</evidence>